<dbReference type="Proteomes" id="UP001271769">
    <property type="component" value="Unassembled WGS sequence"/>
</dbReference>
<proteinExistence type="predicted"/>
<dbReference type="EMBL" id="JAXCLX010000001">
    <property type="protein sequence ID" value="MDY0871811.1"/>
    <property type="molecule type" value="Genomic_DNA"/>
</dbReference>
<accession>A0ABU5DWX8</accession>
<gene>
    <name evidence="1" type="ORF">SMD31_07750</name>
</gene>
<dbReference type="RefSeq" id="WP_320500235.1">
    <property type="nucleotide sequence ID" value="NZ_JAXCLX010000001.1"/>
</dbReference>
<name>A0ABU5DWX8_9PROT</name>
<dbReference type="InterPro" id="IPR052927">
    <property type="entry name" value="DCC_oxidoreductase"/>
</dbReference>
<dbReference type="PANTHER" id="PTHR33639">
    <property type="entry name" value="THIOL-DISULFIDE OXIDOREDUCTASE DCC"/>
    <property type="match status" value="1"/>
</dbReference>
<dbReference type="InterPro" id="IPR007263">
    <property type="entry name" value="DCC1-like"/>
</dbReference>
<protein>
    <submittedName>
        <fullName evidence="1">Thiol-disulfide oxidoreductase DCC family protein</fullName>
    </submittedName>
</protein>
<comment type="caution">
    <text evidence="1">The sequence shown here is derived from an EMBL/GenBank/DDBJ whole genome shotgun (WGS) entry which is preliminary data.</text>
</comment>
<sequence length="152" mass="17162">MLTAPAYSYRDDPAVPSFPDDRPLVIFDGVCALCSGFVRFVLRHDPQGQFRFAPAQSALGTALYRHYGLDPENWESNLLIADGQLFLRSEAAIGIISRFGGLWRLLRVLRALPRSWRDGLYDVIAANRYRWFGQHAYCAVPDPALADRFLSV</sequence>
<evidence type="ECO:0000313" key="2">
    <source>
        <dbReference type="Proteomes" id="UP001271769"/>
    </source>
</evidence>
<dbReference type="PANTHER" id="PTHR33639:SF2">
    <property type="entry name" value="DUF393 DOMAIN-CONTAINING PROTEIN"/>
    <property type="match status" value="1"/>
</dbReference>
<reference evidence="1 2" key="1">
    <citation type="journal article" date="2013" name="Antonie Van Leeuwenhoek">
        <title>Dongia rigui sp. nov., isolated from freshwater of a large wetland in Korea.</title>
        <authorList>
            <person name="Baik K.S."/>
            <person name="Hwang Y.M."/>
            <person name="Choi J.S."/>
            <person name="Kwon J."/>
            <person name="Seong C.N."/>
        </authorList>
    </citation>
    <scope>NUCLEOTIDE SEQUENCE [LARGE SCALE GENOMIC DNA]</scope>
    <source>
        <strain evidence="1 2">04SU4-P</strain>
    </source>
</reference>
<organism evidence="1 2">
    <name type="scientific">Dongia rigui</name>
    <dbReference type="NCBI Taxonomy" id="940149"/>
    <lineage>
        <taxon>Bacteria</taxon>
        <taxon>Pseudomonadati</taxon>
        <taxon>Pseudomonadota</taxon>
        <taxon>Alphaproteobacteria</taxon>
        <taxon>Rhodospirillales</taxon>
        <taxon>Dongiaceae</taxon>
        <taxon>Dongia</taxon>
    </lineage>
</organism>
<evidence type="ECO:0000313" key="1">
    <source>
        <dbReference type="EMBL" id="MDY0871811.1"/>
    </source>
</evidence>
<dbReference type="Pfam" id="PF04134">
    <property type="entry name" value="DCC1-like"/>
    <property type="match status" value="1"/>
</dbReference>
<keyword evidence="2" id="KW-1185">Reference proteome</keyword>